<sequence>MSFGRLEKPAGHQPMSDINVTPLVDVMLVLLVIFIITAPLMASRLELELPKTSAPTEAVEPEAFVSVGLDAQGQIFWDEQPIDLVTLRQRLQETARRDPGTELQLRADAAVPYGKLAQLIGVAQQAGLARIGFVTDAETAKALQLPGAGAQP</sequence>
<dbReference type="EMBL" id="AOGK01000006">
    <property type="protein sequence ID" value="MDG5975352.1"/>
    <property type="molecule type" value="Genomic_DNA"/>
</dbReference>
<evidence type="ECO:0000256" key="5">
    <source>
        <dbReference type="ARBA" id="ARBA00022989"/>
    </source>
</evidence>
<evidence type="ECO:0000256" key="7">
    <source>
        <dbReference type="RuleBase" id="RU003879"/>
    </source>
</evidence>
<dbReference type="RefSeq" id="WP_068167652.1">
    <property type="nucleotide sequence ID" value="NZ_AOGK01000006.1"/>
</dbReference>
<dbReference type="PANTHER" id="PTHR30558">
    <property type="entry name" value="EXBD MEMBRANE COMPONENT OF PMF-DRIVEN MACROMOLECULE IMPORT SYSTEM"/>
    <property type="match status" value="1"/>
</dbReference>
<dbReference type="AlphaFoldDB" id="A0A9X4NQ87"/>
<dbReference type="PANTHER" id="PTHR30558:SF7">
    <property type="entry name" value="TOL-PAL SYSTEM PROTEIN TOLR"/>
    <property type="match status" value="1"/>
</dbReference>
<evidence type="ECO:0000313" key="10">
    <source>
        <dbReference type="Proteomes" id="UP001152876"/>
    </source>
</evidence>
<dbReference type="GO" id="GO:0005886">
    <property type="term" value="C:plasma membrane"/>
    <property type="evidence" value="ECO:0007669"/>
    <property type="project" value="UniProtKB-SubCell"/>
</dbReference>
<dbReference type="Proteomes" id="UP001152876">
    <property type="component" value="Unassembled WGS sequence"/>
</dbReference>
<reference evidence="9" key="1">
    <citation type="submission" date="2013-01" db="EMBL/GenBank/DDBJ databases">
        <title>Genome draft of Hydrogenophaga taeniospiralis 2K1.</title>
        <authorList>
            <person name="Gomila M."/>
            <person name="Lalucat J."/>
        </authorList>
    </citation>
    <scope>NUCLEOTIDE SEQUENCE</scope>
    <source>
        <strain evidence="9">CCUG 15921</strain>
    </source>
</reference>
<proteinExistence type="inferred from homology"/>
<name>A0A9X4NQ87_9BURK</name>
<keyword evidence="5 8" id="KW-1133">Transmembrane helix</keyword>
<dbReference type="GO" id="GO:0022857">
    <property type="term" value="F:transmembrane transporter activity"/>
    <property type="evidence" value="ECO:0007669"/>
    <property type="project" value="InterPro"/>
</dbReference>
<evidence type="ECO:0000256" key="6">
    <source>
        <dbReference type="ARBA" id="ARBA00023136"/>
    </source>
</evidence>
<feature type="transmembrane region" description="Helical" evidence="8">
    <location>
        <begin position="20"/>
        <end position="42"/>
    </location>
</feature>
<keyword evidence="3" id="KW-1003">Cell membrane</keyword>
<evidence type="ECO:0000256" key="2">
    <source>
        <dbReference type="ARBA" id="ARBA00005811"/>
    </source>
</evidence>
<comment type="subcellular location">
    <subcellularLocation>
        <location evidence="1">Cell membrane</location>
        <topology evidence="1">Single-pass membrane protein</topology>
    </subcellularLocation>
    <subcellularLocation>
        <location evidence="7">Cell membrane</location>
        <topology evidence="7">Single-pass type II membrane protein</topology>
    </subcellularLocation>
</comment>
<evidence type="ECO:0000256" key="8">
    <source>
        <dbReference type="SAM" id="Phobius"/>
    </source>
</evidence>
<dbReference type="OrthoDB" id="9798629at2"/>
<comment type="caution">
    <text evidence="9">The sequence shown here is derived from an EMBL/GenBank/DDBJ whole genome shotgun (WGS) entry which is preliminary data.</text>
</comment>
<dbReference type="Pfam" id="PF02472">
    <property type="entry name" value="ExbD"/>
    <property type="match status" value="1"/>
</dbReference>
<evidence type="ECO:0000256" key="1">
    <source>
        <dbReference type="ARBA" id="ARBA00004162"/>
    </source>
</evidence>
<keyword evidence="6 8" id="KW-0472">Membrane</keyword>
<keyword evidence="7" id="KW-0653">Protein transport</keyword>
<dbReference type="InterPro" id="IPR003400">
    <property type="entry name" value="ExbD"/>
</dbReference>
<dbReference type="GO" id="GO:0015031">
    <property type="term" value="P:protein transport"/>
    <property type="evidence" value="ECO:0007669"/>
    <property type="project" value="UniProtKB-KW"/>
</dbReference>
<evidence type="ECO:0000256" key="3">
    <source>
        <dbReference type="ARBA" id="ARBA00022475"/>
    </source>
</evidence>
<comment type="similarity">
    <text evidence="2 7">Belongs to the ExbD/TolR family.</text>
</comment>
<organism evidence="9 10">
    <name type="scientific">Hydrogenophaga taeniospiralis CCUG 15921</name>
    <dbReference type="NCBI Taxonomy" id="1281780"/>
    <lineage>
        <taxon>Bacteria</taxon>
        <taxon>Pseudomonadati</taxon>
        <taxon>Pseudomonadota</taxon>
        <taxon>Betaproteobacteria</taxon>
        <taxon>Burkholderiales</taxon>
        <taxon>Comamonadaceae</taxon>
        <taxon>Hydrogenophaga</taxon>
    </lineage>
</organism>
<keyword evidence="7" id="KW-0813">Transport</keyword>
<evidence type="ECO:0000256" key="4">
    <source>
        <dbReference type="ARBA" id="ARBA00022692"/>
    </source>
</evidence>
<keyword evidence="4 7" id="KW-0812">Transmembrane</keyword>
<gene>
    <name evidence="9" type="ORF">H010_08841</name>
</gene>
<dbReference type="Gene3D" id="3.30.420.270">
    <property type="match status" value="1"/>
</dbReference>
<keyword evidence="10" id="KW-1185">Reference proteome</keyword>
<accession>A0A9X4NQ87</accession>
<protein>
    <submittedName>
        <fullName evidence="9">Biopolymer transport protein ExbD</fullName>
    </submittedName>
</protein>
<evidence type="ECO:0000313" key="9">
    <source>
        <dbReference type="EMBL" id="MDG5975352.1"/>
    </source>
</evidence>